<accession>A0ACC2DVD7</accession>
<gene>
    <name evidence="1" type="ORF">O6H91_04G030100</name>
</gene>
<protein>
    <submittedName>
        <fullName evidence="1">Uncharacterized protein</fullName>
    </submittedName>
</protein>
<keyword evidence="2" id="KW-1185">Reference proteome</keyword>
<sequence length="378" mass="42961">MLMMAAIKVHVDIIANTTFLSINPQELKPYHSYSPLLCWGHKAARLSISAEWSSSTTRRNDKLQIFVTKAEELQEDGGRFSVWDSNAENVRMSRSGRSMRRTYPLPPPSFTNPKQRPVNEWDYEAQDGRYARKGGYMGQWNLSGDDYNFDSEEGEEDAEEDQGDFWPSTLNLDIRAVVGFVGLVFPAMLMTVPWLFNNPLGLMVALAFLPAASKFLAPVVWAQKSLSQLLGYFNSKPKKKRSTVKSKRSGESDSARQTRSARLSPERDFWLDSQGLVDELQTFDANDKAKETQNLSEPDLMLGSMQNSDKESVSAGHEAGKRSMLGGWDDLEPIKREILTTPVRRKESLGRRSRKERPIYLRILVALFPFLRYWGGFL</sequence>
<evidence type="ECO:0000313" key="2">
    <source>
        <dbReference type="Proteomes" id="UP001162992"/>
    </source>
</evidence>
<reference evidence="2" key="1">
    <citation type="journal article" date="2024" name="Proc. Natl. Acad. Sci. U.S.A.">
        <title>Extraordinary preservation of gene collinearity over three hundred million years revealed in homosporous lycophytes.</title>
        <authorList>
            <person name="Li C."/>
            <person name="Wickell D."/>
            <person name="Kuo L.Y."/>
            <person name="Chen X."/>
            <person name="Nie B."/>
            <person name="Liao X."/>
            <person name="Peng D."/>
            <person name="Ji J."/>
            <person name="Jenkins J."/>
            <person name="Williams M."/>
            <person name="Shu S."/>
            <person name="Plott C."/>
            <person name="Barry K."/>
            <person name="Rajasekar S."/>
            <person name="Grimwood J."/>
            <person name="Han X."/>
            <person name="Sun S."/>
            <person name="Hou Z."/>
            <person name="He W."/>
            <person name="Dai G."/>
            <person name="Sun C."/>
            <person name="Schmutz J."/>
            <person name="Leebens-Mack J.H."/>
            <person name="Li F.W."/>
            <person name="Wang L."/>
        </authorList>
    </citation>
    <scope>NUCLEOTIDE SEQUENCE [LARGE SCALE GENOMIC DNA]</scope>
    <source>
        <strain evidence="2">cv. PW_Plant_1</strain>
    </source>
</reference>
<organism evidence="1 2">
    <name type="scientific">Diphasiastrum complanatum</name>
    <name type="common">Issler's clubmoss</name>
    <name type="synonym">Lycopodium complanatum</name>
    <dbReference type="NCBI Taxonomy" id="34168"/>
    <lineage>
        <taxon>Eukaryota</taxon>
        <taxon>Viridiplantae</taxon>
        <taxon>Streptophyta</taxon>
        <taxon>Embryophyta</taxon>
        <taxon>Tracheophyta</taxon>
        <taxon>Lycopodiopsida</taxon>
        <taxon>Lycopodiales</taxon>
        <taxon>Lycopodiaceae</taxon>
        <taxon>Lycopodioideae</taxon>
        <taxon>Diphasiastrum</taxon>
    </lineage>
</organism>
<evidence type="ECO:0000313" key="1">
    <source>
        <dbReference type="EMBL" id="KAJ7558241.1"/>
    </source>
</evidence>
<name>A0ACC2DVD7_DIPCM</name>
<proteinExistence type="predicted"/>
<comment type="caution">
    <text evidence="1">The sequence shown here is derived from an EMBL/GenBank/DDBJ whole genome shotgun (WGS) entry which is preliminary data.</text>
</comment>
<dbReference type="EMBL" id="CM055095">
    <property type="protein sequence ID" value="KAJ7558241.1"/>
    <property type="molecule type" value="Genomic_DNA"/>
</dbReference>
<dbReference type="Proteomes" id="UP001162992">
    <property type="component" value="Chromosome 4"/>
</dbReference>